<reference evidence="3" key="1">
    <citation type="submission" date="2022-04" db="EMBL/GenBank/DDBJ databases">
        <title>Diverse halophilic archaea isolated from saline environments.</title>
        <authorList>
            <person name="Cui H.-L."/>
        </authorList>
    </citation>
    <scope>NUCLEOTIDE SEQUENCE</scope>
    <source>
        <strain evidence="3">XZYJT40</strain>
    </source>
</reference>
<dbReference type="Pfam" id="PF18545">
    <property type="entry name" value="HalOD1"/>
    <property type="match status" value="1"/>
</dbReference>
<dbReference type="Proteomes" id="UP000830434">
    <property type="component" value="Chromosome"/>
</dbReference>
<organism evidence="3 4">
    <name type="scientific">Halorussus gelatinilyticus</name>
    <dbReference type="NCBI Taxonomy" id="2937524"/>
    <lineage>
        <taxon>Archaea</taxon>
        <taxon>Methanobacteriati</taxon>
        <taxon>Methanobacteriota</taxon>
        <taxon>Stenosarchaea group</taxon>
        <taxon>Halobacteria</taxon>
        <taxon>Halobacteriales</taxon>
        <taxon>Haladaptataceae</taxon>
        <taxon>Halorussus</taxon>
    </lineage>
</organism>
<proteinExistence type="predicted"/>
<keyword evidence="4" id="KW-1185">Reference proteome</keyword>
<dbReference type="InterPro" id="IPR040624">
    <property type="entry name" value="HalOD1"/>
</dbReference>
<feature type="region of interest" description="Disordered" evidence="1">
    <location>
        <begin position="1"/>
        <end position="20"/>
    </location>
</feature>
<evidence type="ECO:0000313" key="3">
    <source>
        <dbReference type="EMBL" id="UPW00076.1"/>
    </source>
</evidence>
<dbReference type="GeneID" id="72191463"/>
<protein>
    <recommendedName>
        <fullName evidence="2">Halobacterial output domain-containing protein</fullName>
    </recommendedName>
</protein>
<feature type="domain" description="Halobacterial output" evidence="2">
    <location>
        <begin position="20"/>
        <end position="92"/>
    </location>
</feature>
<dbReference type="RefSeq" id="WP_248654493.1">
    <property type="nucleotide sequence ID" value="NZ_CP096658.1"/>
</dbReference>
<dbReference type="EMBL" id="CP096658">
    <property type="protein sequence ID" value="UPW00076.1"/>
    <property type="molecule type" value="Genomic_DNA"/>
</dbReference>
<accession>A0A8U0IHA6</accession>
<evidence type="ECO:0000313" key="4">
    <source>
        <dbReference type="Proteomes" id="UP000830434"/>
    </source>
</evidence>
<name>A0A8U0IHA6_9EURY</name>
<gene>
    <name evidence="3" type="ORF">M0R88_16370</name>
</gene>
<dbReference type="AlphaFoldDB" id="A0A8U0IHA6"/>
<dbReference type="KEGG" id="haxz:M0R88_16370"/>
<sequence>MNDPDATYTSESAWRHRTTERTPSEAVVLAVADARNCDPVELPPLNDTLDPDALDALFAETVAGRPRTGGRITFEYDDCTVAVFGSGEVLVKVDD</sequence>
<evidence type="ECO:0000256" key="1">
    <source>
        <dbReference type="SAM" id="MobiDB-lite"/>
    </source>
</evidence>
<evidence type="ECO:0000259" key="2">
    <source>
        <dbReference type="Pfam" id="PF18545"/>
    </source>
</evidence>